<dbReference type="GO" id="GO:0030154">
    <property type="term" value="P:cell differentiation"/>
    <property type="evidence" value="ECO:0007669"/>
    <property type="project" value="UniProtKB-KW"/>
</dbReference>
<comment type="subcellular location">
    <subcellularLocation>
        <location evidence="1">Cytoplasm</location>
    </subcellularLocation>
</comment>
<evidence type="ECO:0000313" key="25">
    <source>
        <dbReference type="Proteomes" id="UP000736164"/>
    </source>
</evidence>
<evidence type="ECO:0000313" key="24">
    <source>
        <dbReference type="EMBL" id="MBN3319543.1"/>
    </source>
</evidence>
<dbReference type="InterPro" id="IPR035437">
    <property type="entry name" value="SNase_OB-fold_sf"/>
</dbReference>
<dbReference type="EMBL" id="JAAWVO010045340">
    <property type="protein sequence ID" value="MBN3319543.1"/>
    <property type="molecule type" value="Genomic_DNA"/>
</dbReference>
<dbReference type="InterPro" id="IPR036465">
    <property type="entry name" value="vWFA_dom_sf"/>
</dbReference>
<keyword evidence="5" id="KW-0479">Metal-binding</keyword>
<keyword evidence="6" id="KW-0732">Signal</keyword>
<keyword evidence="13" id="KW-0469">Meiosis</keyword>
<feature type="domain" description="Tudor" evidence="22">
    <location>
        <begin position="474"/>
        <end position="533"/>
    </location>
</feature>
<evidence type="ECO:0000256" key="11">
    <source>
        <dbReference type="ARBA" id="ARBA00023157"/>
    </source>
</evidence>
<protein>
    <recommendedName>
        <fullName evidence="16">Tudor domain-containing protein 1</fullName>
    </recommendedName>
</protein>
<evidence type="ECO:0000256" key="7">
    <source>
        <dbReference type="ARBA" id="ARBA00022737"/>
    </source>
</evidence>
<proteinExistence type="inferred from homology"/>
<dbReference type="FunFam" id="2.10.25.10:FF:000066">
    <property type="entry name" value="FAT atypical cadherin 4"/>
    <property type="match status" value="1"/>
</dbReference>
<evidence type="ECO:0000256" key="2">
    <source>
        <dbReference type="ARBA" id="ARBA00022473"/>
    </source>
</evidence>
<dbReference type="SUPFAM" id="SSF63748">
    <property type="entry name" value="Tudor/PWWP/MBT"/>
    <property type="match status" value="4"/>
</dbReference>
<dbReference type="Gene3D" id="6.10.140.2220">
    <property type="match status" value="1"/>
</dbReference>
<dbReference type="FunFam" id="3.40.50.410:FF:000047">
    <property type="entry name" value="von Willebrand factor A domain containing 2"/>
    <property type="match status" value="1"/>
</dbReference>
<evidence type="ECO:0000256" key="14">
    <source>
        <dbReference type="ARBA" id="ARBA00060128"/>
    </source>
</evidence>
<dbReference type="Gene3D" id="2.10.25.10">
    <property type="entry name" value="Laminin"/>
    <property type="match status" value="1"/>
</dbReference>
<evidence type="ECO:0000256" key="6">
    <source>
        <dbReference type="ARBA" id="ARBA00022729"/>
    </source>
</evidence>
<evidence type="ECO:0000256" key="1">
    <source>
        <dbReference type="ARBA" id="ARBA00004496"/>
    </source>
</evidence>
<dbReference type="PRINTS" id="PR00453">
    <property type="entry name" value="VWFADOMAIN"/>
</dbReference>
<evidence type="ECO:0000256" key="5">
    <source>
        <dbReference type="ARBA" id="ARBA00022723"/>
    </source>
</evidence>
<dbReference type="SMART" id="SM00181">
    <property type="entry name" value="EGF"/>
    <property type="match status" value="1"/>
</dbReference>
<evidence type="ECO:0000259" key="22">
    <source>
        <dbReference type="PROSITE" id="PS50304"/>
    </source>
</evidence>
<feature type="domain" description="VWFA" evidence="21">
    <location>
        <begin position="1621"/>
        <end position="1795"/>
    </location>
</feature>
<evidence type="ECO:0000256" key="12">
    <source>
        <dbReference type="ARBA" id="ARBA00023158"/>
    </source>
</evidence>
<feature type="domain" description="Tudor" evidence="22">
    <location>
        <begin position="244"/>
        <end position="304"/>
    </location>
</feature>
<dbReference type="FunFam" id="6.10.140.2220:FF:000011">
    <property type="entry name" value="Tudor domain containing 1"/>
    <property type="match status" value="1"/>
</dbReference>
<dbReference type="GO" id="GO:0031047">
    <property type="term" value="P:regulatory ncRNA-mediated gene silencing"/>
    <property type="evidence" value="ECO:0007669"/>
    <property type="project" value="UniProtKB-KW"/>
</dbReference>
<feature type="domain" description="VWFA" evidence="21">
    <location>
        <begin position="1431"/>
        <end position="1607"/>
    </location>
</feature>
<evidence type="ECO:0000256" key="4">
    <source>
        <dbReference type="ARBA" id="ARBA00022536"/>
    </source>
</evidence>
<feature type="domain" description="Tudor" evidence="22">
    <location>
        <begin position="693"/>
        <end position="751"/>
    </location>
</feature>
<evidence type="ECO:0000256" key="3">
    <source>
        <dbReference type="ARBA" id="ARBA00022490"/>
    </source>
</evidence>
<dbReference type="CDD" id="cd20409">
    <property type="entry name" value="Tudor_TDRD1_rpt2"/>
    <property type="match status" value="1"/>
</dbReference>
<dbReference type="Pfam" id="PF00092">
    <property type="entry name" value="VWA"/>
    <property type="match status" value="3"/>
</dbReference>
<feature type="non-terminal residue" evidence="24">
    <location>
        <position position="1866"/>
    </location>
</feature>
<keyword evidence="2" id="KW-0217">Developmental protein</keyword>
<dbReference type="SMART" id="SM00327">
    <property type="entry name" value="VWA"/>
    <property type="match status" value="3"/>
</dbReference>
<feature type="domain" description="VWFA" evidence="21">
    <location>
        <begin position="1179"/>
        <end position="1253"/>
    </location>
</feature>
<evidence type="ECO:0000256" key="8">
    <source>
        <dbReference type="ARBA" id="ARBA00022771"/>
    </source>
</evidence>
<dbReference type="PROSITE" id="PS50304">
    <property type="entry name" value="TUDOR"/>
    <property type="match status" value="4"/>
</dbReference>
<evidence type="ECO:0000259" key="23">
    <source>
        <dbReference type="PROSITE" id="PS50865"/>
    </source>
</evidence>
<evidence type="ECO:0000256" key="9">
    <source>
        <dbReference type="ARBA" id="ARBA00022782"/>
    </source>
</evidence>
<evidence type="ECO:0000256" key="16">
    <source>
        <dbReference type="ARBA" id="ARBA00067143"/>
    </source>
</evidence>
<comment type="function">
    <text evidence="14">Plays a central role during spermatogenesis by participating in the repression transposable elements and preventing their mobilization, which is essential for the germline integrity. Acts via the piRNA metabolic process, which mediates the repression of transposable elements during meiosis by forming complexes composed of piRNAs and Piwi proteins and governs the methylation and subsequent repression of transposons. Required for the localization of Piwi proteins to the meiotic nuage. Involved in the piRNA metabolic process by ensuring the entry of correct transcripts into the normal piRNA pool and limiting the entry of cellular transcripts into the piRNA pathway. May act by allowing the recruitment of piRNA biogenesis or loading factors that ensure the correct entry of transcripts and piRNAs into Piwi proteins.</text>
</comment>
<feature type="non-terminal residue" evidence="24">
    <location>
        <position position="1"/>
    </location>
</feature>
<dbReference type="GO" id="GO:0005737">
    <property type="term" value="C:cytoplasm"/>
    <property type="evidence" value="ECO:0007669"/>
    <property type="project" value="UniProtKB-SubCell"/>
</dbReference>
<accession>A0A8J7NVY5</accession>
<comment type="caution">
    <text evidence="17">Lacks conserved residue(s) required for the propagation of feature annotation.</text>
</comment>
<gene>
    <name evidence="24" type="primary">Vwa2_1</name>
    <name evidence="24" type="ORF">GTO95_0006384</name>
</gene>
<evidence type="ECO:0000256" key="13">
    <source>
        <dbReference type="ARBA" id="ARBA00023254"/>
    </source>
</evidence>
<comment type="similarity">
    <text evidence="15">Belongs to the TDRD1 family.</text>
</comment>
<dbReference type="CDD" id="cd00054">
    <property type="entry name" value="EGF_CA"/>
    <property type="match status" value="1"/>
</dbReference>
<dbReference type="InterPro" id="IPR002999">
    <property type="entry name" value="Tudor"/>
</dbReference>
<evidence type="ECO:0000256" key="10">
    <source>
        <dbReference type="ARBA" id="ARBA00022833"/>
    </source>
</evidence>
<dbReference type="FunFam" id="3.40.50.410:FF:000054">
    <property type="entry name" value="von Willebrand factor A domain containing 2"/>
    <property type="match status" value="1"/>
</dbReference>
<dbReference type="InterPro" id="IPR050621">
    <property type="entry name" value="Tudor_domain_containing"/>
</dbReference>
<organism evidence="24 25">
    <name type="scientific">Atractosteus spatula</name>
    <name type="common">Alligator gar</name>
    <name type="synonym">Lepisosteus spatula</name>
    <dbReference type="NCBI Taxonomy" id="7917"/>
    <lineage>
        <taxon>Eukaryota</taxon>
        <taxon>Metazoa</taxon>
        <taxon>Chordata</taxon>
        <taxon>Craniata</taxon>
        <taxon>Vertebrata</taxon>
        <taxon>Euteleostomi</taxon>
        <taxon>Actinopterygii</taxon>
        <taxon>Neopterygii</taxon>
        <taxon>Holostei</taxon>
        <taxon>Semionotiformes</taxon>
        <taxon>Lepisosteidae</taxon>
        <taxon>Atractosteus</taxon>
    </lineage>
</organism>
<reference evidence="24" key="1">
    <citation type="journal article" date="2021" name="Cell">
        <title>Tracing the genetic footprints of vertebrate landing in non-teleost ray-finned fishes.</title>
        <authorList>
            <person name="Bi X."/>
            <person name="Wang K."/>
            <person name="Yang L."/>
            <person name="Pan H."/>
            <person name="Jiang H."/>
            <person name="Wei Q."/>
            <person name="Fang M."/>
            <person name="Yu H."/>
            <person name="Zhu C."/>
            <person name="Cai Y."/>
            <person name="He Y."/>
            <person name="Gan X."/>
            <person name="Zeng H."/>
            <person name="Yu D."/>
            <person name="Zhu Y."/>
            <person name="Jiang H."/>
            <person name="Qiu Q."/>
            <person name="Yang H."/>
            <person name="Zhang Y.E."/>
            <person name="Wang W."/>
            <person name="Zhu M."/>
            <person name="He S."/>
            <person name="Zhang G."/>
        </authorList>
    </citation>
    <scope>NUCLEOTIDE SEQUENCE</scope>
    <source>
        <strain evidence="24">Allg_001</strain>
    </source>
</reference>
<evidence type="ECO:0000259" key="21">
    <source>
        <dbReference type="PROSITE" id="PS50234"/>
    </source>
</evidence>
<dbReference type="InterPro" id="IPR002893">
    <property type="entry name" value="Znf_MYND"/>
</dbReference>
<feature type="domain" description="EGF-like" evidence="20">
    <location>
        <begin position="1802"/>
        <end position="1837"/>
    </location>
</feature>
<dbReference type="SMART" id="SM00333">
    <property type="entry name" value="TUDOR"/>
    <property type="match status" value="4"/>
</dbReference>
<feature type="domain" description="MYND-type" evidence="23">
    <location>
        <begin position="110"/>
        <end position="146"/>
    </location>
</feature>
<dbReference type="PROSITE" id="PS50865">
    <property type="entry name" value="ZF_MYND_2"/>
    <property type="match status" value="1"/>
</dbReference>
<dbReference type="InterPro" id="IPR002035">
    <property type="entry name" value="VWF_A"/>
</dbReference>
<sequence>SAGWPYPKMAEGCTRFGGSMSQPVVTPNLPLRRPTSSPIIKSSQLEVEIESPLTGGKNFEFSLASEEYLGNKSHGTAPREETNQNGNGPLSTEGIPFTKSLGSPGTVKICHVCRQKGFMRCTRCKQTTYCSVSCQREDWKTHRHVCKPYSQESSKNQQGHPTTTSEAKEMITVVKEQEKKMYLSDLQKMDIKKGLKVQACVVEFRNPGKFFIQIQTAKMIETLKKVTLTLQKIYSNSIGEDDYIPDVEEVCAAQYSQDQNWYRCLVQSLDISSRTANVIYIDFGNEEDVKLDKIKRLSVDIDPVPPCALQCRVANLAAVTGSWVEVCCSSVRQLLLGKTCLVTIVDVSETDSVCSVDVALPSIGMQLEEFLVQQGYVVKQKVGKSSPNGQDINSILCAALENFRKKASTGVEDDKEFPEPVHLCIGDSFSCVVTHILSPHDFVIQRLDNAGAIQELQIRLRDHCVQTPSSENYRPAPGTVCCSQFTEDNLWYRATVLGYSSEDRVFVGYIDFGNSEELELNRLRPANEEFLKLPMQAITCSLPGIKPVSEEWDSESILVMKKLVNTKFLKVRILDKVDVKALVELTDEYSDPQTNIADLMVAMRCAVIDLDFRSQTDQTEGTKESINSMTPAKKLEWTSTELPSNETVDVVVSVIDSPSEFYCQCCNPKDLQALNEMSANLLKCSQKASEGFTPVIGEPCCAVFPGDGNWYRGMINDIGPKGAKVYFVDYGNTSEVAVDKLCAILPEYLMLPFQAIKCWLAGVEPVQREWTKDAIKRFQALIVGVQLKAKVLCNGQNGYGIELVKRGQNIAEKLVAEKLAVCNKTEPTGGSFPKDWKTVELPTSGTFQLHIVAVRNPSLFYGLKDSNEVDVKKLEALMAELSSYCNKQSYNPNLKPEAGVACCAQFSGDGQNVYRLKTKVLICRSVLWGQFYEDQLPLVLKNTSSDPEVLLISFIGFFLGDKNWYRAIVLDTCDSEAYVLYADYGNIEKVPLSSILPITAKHLELPFQIIKCQLSEELFPDEWSSMSLECFESLLRGKVMASVRKFDGKIYTVHLTVCSNNGNVDVSKMMIEKFGKIKCETDAGVIVTDTNVKALLESNTTCTPPIDAVKIRNLNHVNSSCVFPQSTLSVNPLPSCDSTSACDVPLSPAVFLQEIKAAQETLVKINAASQLMQCSAAVDVLFLLDGSYSVGKGGFERSKHFALKLTDALDISPERVRVGVIQYSSTPRLEFSLDSCPTGDELKQRLKKLSFKYVNRSCNISTISSERKRTTLVVPKIGIPQGSVLRPTATVDEIHDLFLIGSILILWEELHTLASVPSEQHVLFAEHFDDAVNGLYTTLTSASVCTAVPSGCKIVSQLCERKTLETVKEFQGNFMCWKGSKGYAPSTSLCPYYRQVVLLCLLWNRVYKKHQATCYRTICPAPKLTLDCSVDLFFLIEGSSNINLEGFLRYKSFLKRFLQAVLASDTPVNVGLAQYSSDVKIEMKIGEYGDISELLRVIDGMSYRGGETRTGKALRFITQHGFKSTPVFADVQDDLPRVVILLTDTKSVDLVSEPAKYARDRELFLLAVGRDSLKAELNDITGNPQRTITYSSPQSLFNKIPELRSKICSVDSQGCLGQSLDLVFALDASSGVGKDNFVRLRDFVRSTSVQFDINRDVTQIGLVAFGRKPRTVFNLDTYDSGTGILQGINLVPYIGGSSSTGSALLHIHEDVITVQKGARPGVNKAVVVITDGAGGEDAMVPAQQIRDNGVALFVIGIGDAQRDTLLKIAGSEQHMFSVPSYEDLKYYEDLLVQKVCEDAKRPVNLCKPNLCMNDGICILRNGSYRCECRGWEGPHCETSKLFSLPYLWHLFELWEGWAPISFLSTA</sequence>
<keyword evidence="25" id="KW-1185">Reference proteome</keyword>
<keyword evidence="8 18" id="KW-0863">Zinc-finger</keyword>
<keyword evidence="9" id="KW-0221">Differentiation</keyword>
<dbReference type="FunFam" id="2.30.30.140:FF:000048">
    <property type="entry name" value="Tudor domain containing 1"/>
    <property type="match status" value="1"/>
</dbReference>
<dbReference type="FunFam" id="2.30.30.140:FF:000018">
    <property type="entry name" value="Serine/threonine-protein kinase 31"/>
    <property type="match status" value="1"/>
</dbReference>
<dbReference type="PANTHER" id="PTHR22948:SF4">
    <property type="entry name" value="TUDOR DOMAIN-CONTAINING PROTEIN 1"/>
    <property type="match status" value="1"/>
</dbReference>
<name>A0A8J7NVY5_ATRSP</name>
<comment type="caution">
    <text evidence="24">The sequence shown here is derived from an EMBL/GenBank/DDBJ whole genome shotgun (WGS) entry which is preliminary data.</text>
</comment>
<dbReference type="Gene3D" id="2.40.50.90">
    <property type="match status" value="4"/>
</dbReference>
<dbReference type="SUPFAM" id="SSF144232">
    <property type="entry name" value="HIT/MYND zinc finger-like"/>
    <property type="match status" value="1"/>
</dbReference>
<dbReference type="Gene3D" id="2.30.30.140">
    <property type="match status" value="4"/>
</dbReference>
<dbReference type="PROSITE" id="PS50026">
    <property type="entry name" value="EGF_3"/>
    <property type="match status" value="1"/>
</dbReference>
<keyword evidence="3" id="KW-0963">Cytoplasm</keyword>
<dbReference type="SUPFAM" id="SSF53300">
    <property type="entry name" value="vWA-like"/>
    <property type="match status" value="3"/>
</dbReference>
<evidence type="ECO:0000259" key="20">
    <source>
        <dbReference type="PROSITE" id="PS50026"/>
    </source>
</evidence>
<feature type="region of interest" description="Disordered" evidence="19">
    <location>
        <begin position="70"/>
        <end position="99"/>
    </location>
</feature>
<dbReference type="PANTHER" id="PTHR22948">
    <property type="entry name" value="TUDOR DOMAIN CONTAINING PROTEIN"/>
    <property type="match status" value="1"/>
</dbReference>
<feature type="domain" description="Tudor" evidence="22">
    <location>
        <begin position="947"/>
        <end position="1005"/>
    </location>
</feature>
<keyword evidence="11" id="KW-1015">Disulfide bond</keyword>
<keyword evidence="10" id="KW-0862">Zinc</keyword>
<evidence type="ECO:0000256" key="17">
    <source>
        <dbReference type="PROSITE-ProRule" id="PRU00076"/>
    </source>
</evidence>
<dbReference type="PROSITE" id="PS01360">
    <property type="entry name" value="ZF_MYND_1"/>
    <property type="match status" value="1"/>
</dbReference>
<evidence type="ECO:0000256" key="19">
    <source>
        <dbReference type="SAM" id="MobiDB-lite"/>
    </source>
</evidence>
<evidence type="ECO:0000256" key="15">
    <source>
        <dbReference type="ARBA" id="ARBA00060949"/>
    </source>
</evidence>
<dbReference type="InterPro" id="IPR047377">
    <property type="entry name" value="Tudor_TDRD1_rpt2"/>
</dbReference>
<dbReference type="PROSITE" id="PS50234">
    <property type="entry name" value="VWFA"/>
    <property type="match status" value="3"/>
</dbReference>
<keyword evidence="12" id="KW-0943">RNA-mediated gene silencing</keyword>
<dbReference type="Proteomes" id="UP000736164">
    <property type="component" value="Unassembled WGS sequence"/>
</dbReference>
<dbReference type="Pfam" id="PF00567">
    <property type="entry name" value="TUDOR"/>
    <property type="match status" value="5"/>
</dbReference>
<dbReference type="GO" id="GO:0051321">
    <property type="term" value="P:meiotic cell cycle"/>
    <property type="evidence" value="ECO:0007669"/>
    <property type="project" value="UniProtKB-KW"/>
</dbReference>
<dbReference type="InterPro" id="IPR000742">
    <property type="entry name" value="EGF"/>
</dbReference>
<keyword evidence="7" id="KW-0677">Repeat</keyword>
<dbReference type="Gene3D" id="3.40.50.410">
    <property type="entry name" value="von Willebrand factor, type A domain"/>
    <property type="match status" value="3"/>
</dbReference>
<dbReference type="GO" id="GO:0008270">
    <property type="term" value="F:zinc ion binding"/>
    <property type="evidence" value="ECO:0007669"/>
    <property type="project" value="UniProtKB-KW"/>
</dbReference>
<dbReference type="SUPFAM" id="SSF57196">
    <property type="entry name" value="EGF/Laminin"/>
    <property type="match status" value="1"/>
</dbReference>
<dbReference type="Pfam" id="PF01753">
    <property type="entry name" value="zf-MYND"/>
    <property type="match status" value="1"/>
</dbReference>
<keyword evidence="4 17" id="KW-0245">EGF-like domain</keyword>
<evidence type="ECO:0000256" key="18">
    <source>
        <dbReference type="PROSITE-ProRule" id="PRU00134"/>
    </source>
</evidence>